<dbReference type="RefSeq" id="WP_146894571.1">
    <property type="nucleotide sequence ID" value="NZ_BJYS01000001.1"/>
</dbReference>
<dbReference type="Proteomes" id="UP000321532">
    <property type="component" value="Unassembled WGS sequence"/>
</dbReference>
<comment type="caution">
    <text evidence="2">The sequence shown here is derived from an EMBL/GenBank/DDBJ whole genome shotgun (WGS) entry which is preliminary data.</text>
</comment>
<proteinExistence type="predicted"/>
<evidence type="ECO:0000256" key="1">
    <source>
        <dbReference type="SAM" id="SignalP"/>
    </source>
</evidence>
<feature type="chain" id="PRO_5022187125" description="Lipoprotein" evidence="1">
    <location>
        <begin position="24"/>
        <end position="196"/>
    </location>
</feature>
<dbReference type="EMBL" id="BJYS01000001">
    <property type="protein sequence ID" value="GEO02533.1"/>
    <property type="molecule type" value="Genomic_DNA"/>
</dbReference>
<sequence>MKLTLFTSLLLFAVCLFSGCDQSDDVTPEPTVFVNTFNGKIFGEPTVYASGKDNFQARSGLWQGGGESFAEIGLETPSQTAGDLQLVVNSKIIASPLTSERSKELFAVGAKSGEGNFAGFHVVFRRNGQTYSTVGGDQPVNFLEVTKLEELPTDPRYQEFNFKVVFKINGNLYQYGAPHGYAGKIENGELVAYYLR</sequence>
<keyword evidence="3" id="KW-1185">Reference proteome</keyword>
<dbReference type="PROSITE" id="PS51257">
    <property type="entry name" value="PROKAR_LIPOPROTEIN"/>
    <property type="match status" value="1"/>
</dbReference>
<gene>
    <name evidence="2" type="ORF">AAE02nite_01970</name>
</gene>
<evidence type="ECO:0000313" key="3">
    <source>
        <dbReference type="Proteomes" id="UP000321532"/>
    </source>
</evidence>
<protein>
    <recommendedName>
        <fullName evidence="4">Lipoprotein</fullName>
    </recommendedName>
</protein>
<evidence type="ECO:0008006" key="4">
    <source>
        <dbReference type="Google" id="ProtNLM"/>
    </source>
</evidence>
<dbReference type="AlphaFoldDB" id="A0A512AS39"/>
<keyword evidence="1" id="KW-0732">Signal</keyword>
<organism evidence="2 3">
    <name type="scientific">Adhaeribacter aerolatus</name>
    <dbReference type="NCBI Taxonomy" id="670289"/>
    <lineage>
        <taxon>Bacteria</taxon>
        <taxon>Pseudomonadati</taxon>
        <taxon>Bacteroidota</taxon>
        <taxon>Cytophagia</taxon>
        <taxon>Cytophagales</taxon>
        <taxon>Hymenobacteraceae</taxon>
        <taxon>Adhaeribacter</taxon>
    </lineage>
</organism>
<feature type="signal peptide" evidence="1">
    <location>
        <begin position="1"/>
        <end position="23"/>
    </location>
</feature>
<evidence type="ECO:0000313" key="2">
    <source>
        <dbReference type="EMBL" id="GEO02533.1"/>
    </source>
</evidence>
<reference evidence="2 3" key="1">
    <citation type="submission" date="2019-07" db="EMBL/GenBank/DDBJ databases">
        <title>Whole genome shotgun sequence of Adhaeribacter aerolatus NBRC 106133.</title>
        <authorList>
            <person name="Hosoyama A."/>
            <person name="Uohara A."/>
            <person name="Ohji S."/>
            <person name="Ichikawa N."/>
        </authorList>
    </citation>
    <scope>NUCLEOTIDE SEQUENCE [LARGE SCALE GENOMIC DNA]</scope>
    <source>
        <strain evidence="2 3">NBRC 106133</strain>
    </source>
</reference>
<accession>A0A512AS39</accession>
<name>A0A512AS39_9BACT</name>